<reference evidence="2" key="1">
    <citation type="submission" date="2021-01" db="EMBL/GenBank/DDBJ databases">
        <authorList>
            <person name="Corre E."/>
            <person name="Pelletier E."/>
            <person name="Niang G."/>
            <person name="Scheremetjew M."/>
            <person name="Finn R."/>
            <person name="Kale V."/>
            <person name="Holt S."/>
            <person name="Cochrane G."/>
            <person name="Meng A."/>
            <person name="Brown T."/>
            <person name="Cohen L."/>
        </authorList>
    </citation>
    <scope>NUCLEOTIDE SEQUENCE</scope>
    <source>
        <strain evidence="2">CCMP645</strain>
    </source>
</reference>
<accession>A0A7S4C407</accession>
<name>A0A7S4C407_CHRCT</name>
<evidence type="ECO:0008006" key="3">
    <source>
        <dbReference type="Google" id="ProtNLM"/>
    </source>
</evidence>
<feature type="compositionally biased region" description="Basic and acidic residues" evidence="1">
    <location>
        <begin position="95"/>
        <end position="104"/>
    </location>
</feature>
<sequence length="424" mass="48713">MSFVDRLRELRLDAGVFRRATDRGANESAPSAFIRPRPIESRSSKEQSVGRRQSSNEFSGRRFFSSAAGSPVSRPAVSSPKKVYPTANNSSWTTEAKEPAGERQVIKVGTGVRPDDPPSSLCPKPRSPKLKVGITLMTRKPHRFDWWLRYHRNLGICHVFVHVEDTPELLPLLDSDEFAGFVTVTTGDDNSLDTHNPNSPDNYYTLMQRQEEQVRRSVVSARRMGIQWLFHIDDDELLHLTEPFSRLVRELGSDVTCITFVNIEATPKSLNAECVFEEIDTFSQHLMLAYRNGKSAGRVSVADWHGPHRFTGRYCVVPVERACILHFESCTYEQWRNKFIKHKEMGEAKKNDIPFPFYRDSVTLFQEDPSGGKNEQRWKAFYQERKIEHFEQLHEDEKIRIRLTSCPKQMIDGASGSFCKWRNA</sequence>
<feature type="region of interest" description="Disordered" evidence="1">
    <location>
        <begin position="23"/>
        <end position="104"/>
    </location>
</feature>
<gene>
    <name evidence="2" type="ORF">PCAR00345_LOCUS38966</name>
</gene>
<protein>
    <recommendedName>
        <fullName evidence="3">Glycosyltransferase family 92 protein</fullName>
    </recommendedName>
</protein>
<dbReference type="Pfam" id="PF13704">
    <property type="entry name" value="Glyco_tranf_2_4"/>
    <property type="match status" value="1"/>
</dbReference>
<dbReference type="AlphaFoldDB" id="A0A7S4C407"/>
<dbReference type="EMBL" id="HBIZ01062939">
    <property type="protein sequence ID" value="CAE0786258.1"/>
    <property type="molecule type" value="Transcribed_RNA"/>
</dbReference>
<organism evidence="2">
    <name type="scientific">Chrysotila carterae</name>
    <name type="common">Marine alga</name>
    <name type="synonym">Syracosphaera carterae</name>
    <dbReference type="NCBI Taxonomy" id="13221"/>
    <lineage>
        <taxon>Eukaryota</taxon>
        <taxon>Haptista</taxon>
        <taxon>Haptophyta</taxon>
        <taxon>Prymnesiophyceae</taxon>
        <taxon>Isochrysidales</taxon>
        <taxon>Isochrysidaceae</taxon>
        <taxon>Chrysotila</taxon>
    </lineage>
</organism>
<evidence type="ECO:0000313" key="2">
    <source>
        <dbReference type="EMBL" id="CAE0786258.1"/>
    </source>
</evidence>
<feature type="compositionally biased region" description="Basic and acidic residues" evidence="1">
    <location>
        <begin position="37"/>
        <end position="49"/>
    </location>
</feature>
<evidence type="ECO:0000256" key="1">
    <source>
        <dbReference type="SAM" id="MobiDB-lite"/>
    </source>
</evidence>
<proteinExistence type="predicted"/>